<evidence type="ECO:0000313" key="1">
    <source>
        <dbReference type="EMBL" id="SDR75758.1"/>
    </source>
</evidence>
<gene>
    <name evidence="1" type="ORF">SAMN04488539_0273</name>
</gene>
<accession>A0A1H1LMK7</accession>
<keyword evidence="2" id="KW-1185">Reference proteome</keyword>
<reference evidence="1 2" key="1">
    <citation type="submission" date="2016-10" db="EMBL/GenBank/DDBJ databases">
        <authorList>
            <person name="de Groot N.N."/>
        </authorList>
    </citation>
    <scope>NUCLEOTIDE SEQUENCE [LARGE SCALE GENOMIC DNA]</scope>
    <source>
        <strain evidence="1 2">DSM 45434</strain>
    </source>
</reference>
<organism evidence="1 2">
    <name type="scientific">Corynebacterium timonense</name>
    <dbReference type="NCBI Taxonomy" id="441500"/>
    <lineage>
        <taxon>Bacteria</taxon>
        <taxon>Bacillati</taxon>
        <taxon>Actinomycetota</taxon>
        <taxon>Actinomycetes</taxon>
        <taxon>Mycobacteriales</taxon>
        <taxon>Corynebacteriaceae</taxon>
        <taxon>Corynebacterium</taxon>
    </lineage>
</organism>
<dbReference type="AlphaFoldDB" id="A0A1H1LMK7"/>
<evidence type="ECO:0000313" key="2">
    <source>
        <dbReference type="Proteomes" id="UP000182237"/>
    </source>
</evidence>
<name>A0A1H1LMK7_9CORY</name>
<proteinExistence type="predicted"/>
<dbReference type="Proteomes" id="UP000182237">
    <property type="component" value="Chromosome I"/>
</dbReference>
<dbReference type="EMBL" id="LT629765">
    <property type="protein sequence ID" value="SDR75758.1"/>
    <property type="molecule type" value="Genomic_DNA"/>
</dbReference>
<protein>
    <submittedName>
        <fullName evidence="1">Uncharacterized protein</fullName>
    </submittedName>
</protein>
<sequence length="118" mass="12313">MLCFAALPLRLAGMISIVEEKSITVRTVDGAVITEDLHAALVELGAPVAAAFGRATQEAMDAVPSGTVEVGDAVRSLLEALGKFQWEIILALAKLETQSGSGTVVKLIREEVGSGHLD</sequence>